<accession>A0A841FN08</accession>
<evidence type="ECO:0000313" key="5">
    <source>
        <dbReference type="Proteomes" id="UP000548476"/>
    </source>
</evidence>
<feature type="region of interest" description="Disordered" evidence="2">
    <location>
        <begin position="1"/>
        <end position="23"/>
    </location>
</feature>
<organism evidence="4 5">
    <name type="scientific">Phytomonospora endophytica</name>
    <dbReference type="NCBI Taxonomy" id="714109"/>
    <lineage>
        <taxon>Bacteria</taxon>
        <taxon>Bacillati</taxon>
        <taxon>Actinomycetota</taxon>
        <taxon>Actinomycetes</taxon>
        <taxon>Micromonosporales</taxon>
        <taxon>Micromonosporaceae</taxon>
        <taxon>Phytomonospora</taxon>
    </lineage>
</organism>
<keyword evidence="5" id="KW-1185">Reference proteome</keyword>
<dbReference type="InterPro" id="IPR044151">
    <property type="entry name" value="ALDH_KGSADH"/>
</dbReference>
<dbReference type="Proteomes" id="UP000548476">
    <property type="component" value="Unassembled WGS sequence"/>
</dbReference>
<gene>
    <name evidence="4" type="ORF">HNR73_001177</name>
</gene>
<dbReference type="AlphaFoldDB" id="A0A841FN08"/>
<dbReference type="InterPro" id="IPR016163">
    <property type="entry name" value="Ald_DH_C"/>
</dbReference>
<dbReference type="RefSeq" id="WP_239122037.1">
    <property type="nucleotide sequence ID" value="NZ_BONT01000025.1"/>
</dbReference>
<proteinExistence type="predicted"/>
<dbReference type="Pfam" id="PF00171">
    <property type="entry name" value="Aldedh"/>
    <property type="match status" value="1"/>
</dbReference>
<dbReference type="InterPro" id="IPR015590">
    <property type="entry name" value="Aldehyde_DH_dom"/>
</dbReference>
<reference evidence="4 5" key="1">
    <citation type="submission" date="2020-08" db="EMBL/GenBank/DDBJ databases">
        <title>Genomic Encyclopedia of Type Strains, Phase IV (KMG-IV): sequencing the most valuable type-strain genomes for metagenomic binning, comparative biology and taxonomic classification.</title>
        <authorList>
            <person name="Goeker M."/>
        </authorList>
    </citation>
    <scope>NUCLEOTIDE SEQUENCE [LARGE SCALE GENOMIC DNA]</scope>
    <source>
        <strain evidence="4 5">YIM 65646</strain>
    </source>
</reference>
<evidence type="ECO:0000259" key="3">
    <source>
        <dbReference type="Pfam" id="PF00171"/>
    </source>
</evidence>
<dbReference type="InterPro" id="IPR050740">
    <property type="entry name" value="Aldehyde_DH_Superfamily"/>
</dbReference>
<evidence type="ECO:0000313" key="4">
    <source>
        <dbReference type="EMBL" id="MBB6033330.1"/>
    </source>
</evidence>
<sequence length="508" mass="51389">MTDALRSIDPRTGRESGEPVPATTPAELAAIADRARAATAPFAALPLRARAACLRAVAEALGAAADQVIATADAETALGTTRLTGELARTRVQLELFADAVETGAFLEIIIDKADPAAKPTPRPDLRRMLVPVGPVAVYAASNFPLAFSVPGGDTASALAAGCPVIVKAHEAHPRTSELCGRIVADALADAGAPDGVFAVVHGFEAGKDLITHPAVKAAGFTGSLNGGRALHALAAARPEPIPFFGELGSINPVVATPGAVAERGPALAEAFIASATLGSGQFCTKPGVLFLPAGHGLADTLAAAAAKAEPHPLLHQRIRDAYLDGAAALAALPGVTTLAEPGGDDTGGGFGVRPGLFQVDAANFLANAEALLTECFGPVSVVVDAGPGELAGILDLLPGSLTGTVHLADAETSGTFVQGLLTALAAKVGRVVVNGWPTGVAVTAAMQHGGPWPAATSSQYTSVGETALRRFLRPVAYQDTPAELLPELLRDEAEGVVPRRVSEAFGT</sequence>
<dbReference type="InterPro" id="IPR016162">
    <property type="entry name" value="Ald_DH_N"/>
</dbReference>
<dbReference type="GO" id="GO:0033721">
    <property type="term" value="F:aldehyde dehydrogenase (NADP+) activity"/>
    <property type="evidence" value="ECO:0007669"/>
    <property type="project" value="UniProtKB-EC"/>
</dbReference>
<dbReference type="PANTHER" id="PTHR43353">
    <property type="entry name" value="SUCCINATE-SEMIALDEHYDE DEHYDROGENASE, MITOCHONDRIAL"/>
    <property type="match status" value="1"/>
</dbReference>
<dbReference type="SUPFAM" id="SSF53720">
    <property type="entry name" value="ALDH-like"/>
    <property type="match status" value="1"/>
</dbReference>
<protein>
    <submittedName>
        <fullName evidence="4">NADP-dependent aldehyde dehydrogenase</fullName>
        <ecNumber evidence="4">1.2.1.4</ecNumber>
    </submittedName>
</protein>
<keyword evidence="1 4" id="KW-0560">Oxidoreductase</keyword>
<feature type="domain" description="Aldehyde dehydrogenase" evidence="3">
    <location>
        <begin position="5"/>
        <end position="451"/>
    </location>
</feature>
<name>A0A841FN08_9ACTN</name>
<evidence type="ECO:0000256" key="2">
    <source>
        <dbReference type="SAM" id="MobiDB-lite"/>
    </source>
</evidence>
<dbReference type="EMBL" id="JACHGT010000002">
    <property type="protein sequence ID" value="MBB6033330.1"/>
    <property type="molecule type" value="Genomic_DNA"/>
</dbReference>
<dbReference type="PANTHER" id="PTHR43353:SF3">
    <property type="entry name" value="ALDEHYDE DEHYDROGENASE-RELATED"/>
    <property type="match status" value="1"/>
</dbReference>
<dbReference type="Gene3D" id="3.40.309.10">
    <property type="entry name" value="Aldehyde Dehydrogenase, Chain A, domain 2"/>
    <property type="match status" value="1"/>
</dbReference>
<dbReference type="InterPro" id="IPR016161">
    <property type="entry name" value="Ald_DH/histidinol_DH"/>
</dbReference>
<dbReference type="Gene3D" id="3.40.605.10">
    <property type="entry name" value="Aldehyde Dehydrogenase, Chain A, domain 1"/>
    <property type="match status" value="1"/>
</dbReference>
<feature type="compositionally biased region" description="Basic and acidic residues" evidence="2">
    <location>
        <begin position="1"/>
        <end position="17"/>
    </location>
</feature>
<comment type="caution">
    <text evidence="4">The sequence shown here is derived from an EMBL/GenBank/DDBJ whole genome shotgun (WGS) entry which is preliminary data.</text>
</comment>
<evidence type="ECO:0000256" key="1">
    <source>
        <dbReference type="ARBA" id="ARBA00023002"/>
    </source>
</evidence>
<dbReference type="CDD" id="cd07129">
    <property type="entry name" value="ALDH_KGSADH"/>
    <property type="match status" value="1"/>
</dbReference>
<dbReference type="EC" id="1.2.1.4" evidence="4"/>